<sequence length="1369" mass="152541">MTPSNFLLSAQLSVLSPPAHIVSIPLQTSRQNLPLPTIPADADLPVEHASFASVFYASHTGSILLRLLHGGLVVELSSLSSDVPPIRFVFPAPVLPAPGISAYGNNEIHLLALTTSGSLYRLVLPASSPTRLWHEPLSKNWCREYLIKATSDKITGVSLVHGVYCVAVGLSNGSLLRVETEQLGDDVSHDFWNESLVHPNSFLGSFTSFLPNLNSGGSEIVALASHPQPIDISNFWSLSRDRTLRLWTAKGGCVASKPLSTPGRALTPSLEGRASSAFAEGRGDNLLRVFSVINDAEQHIYVLAFIPTPAAPNMGGYFHLIDSTADSIREMQVIECSSSSIHCHLQDFFVTSGTLYLLWEKQGTSLVERTKLALVDSKAPLDLVWEAATHGEETELTPTYLDELLLSPGSLTDKFVEAILRPGVFSPLTLQTAIDQYTQACLSLPGPPPSQLVTPYLTLAENITAVVGCTVSLLRDPSTGVLQYANYWSALKRDWEGFIARCRELERSARWPLALGIGDTSGTIMAVERERVGILAVEDLPLRTHRQLTESLPVEQHFLLLDIIWTLCDKLGNEALLALETAVVDLLHQEIAFSTVDIIQDQALRLELREKVDEATEESIYARLQSLEDLDRDVRTIIDLVAGFDQEVKKEEDEVELLLPCSRSEWCTALTTAYVSTTVHARYDISLALITLLFFISEDLTGWDHSLIEEIFAVFRGLAMLRSVARQPAGDITNNRSKSSDGSATDEVIARMNDMQVSSSHYPRGESSFPLLHRLLAQNFDISELPSAAHRFLDATGMLQSTSPAHVTSSEVLFCERARLLGYCEVSRELLLWLPRTPAVTFSTACLWIEFGRPDDAALLLEKAAGSFAGANSGLSFEDAEALGSVIPGGKLYDSEYIFYLHMAALFKTYSLTQHEVAFIQHALMVSTPDFDTEDLWLNLIRGYIELGRYEDAYTSILTTPYDHLKRDCIGDIVYRMCEDNAVEKLMSLIFTDLANEVEDALAFKARNTDPRVRPFYSRILYTWYTMRGDHRNASRTMYHRARKLAEDPQRLDNIIEPLEDQLESFMLALNSLSLCDSRSAWFTVPIVNDSTTELRTRHRVTKNIPKSNFSEDHPDLEIVDIEAVRFDYTLVTARLQLIKKDPSLLSAPDLLMSPAAVILKLGQTNQFDMAMTMARDLKVDMGDLFAMMTTQCLRLARDPAGVLQEDTSDWLVTDKVSSWPGTAADRGWRYLRQALEQHDGPKTDHKYTKSAYETVLAFDRSPPPPWLINSLEEQHPEYLIRTSLRFDAIVSAMEHTLSLVKKSDKKVAHIANNTVYATWLPYTLIDQVLAAAASQNDLGERGQTLRKELQAEINNRIKRMQKMSRLST</sequence>
<dbReference type="InterPro" id="IPR056548">
    <property type="entry name" value="HEAT_Nup120"/>
</dbReference>
<protein>
    <recommendedName>
        <fullName evidence="9">Nucleoporin</fullName>
    </recommendedName>
</protein>
<keyword evidence="8" id="KW-1185">Reference proteome</keyword>
<dbReference type="InterPro" id="IPR059141">
    <property type="entry name" value="Beta-prop_Nup120_160"/>
</dbReference>
<organism evidence="7 8">
    <name type="scientific">Coniophora puteana (strain RWD-64-598)</name>
    <name type="common">Brown rot fungus</name>
    <dbReference type="NCBI Taxonomy" id="741705"/>
    <lineage>
        <taxon>Eukaryota</taxon>
        <taxon>Fungi</taxon>
        <taxon>Dikarya</taxon>
        <taxon>Basidiomycota</taxon>
        <taxon>Agaricomycotina</taxon>
        <taxon>Agaricomycetes</taxon>
        <taxon>Agaricomycetidae</taxon>
        <taxon>Boletales</taxon>
        <taxon>Coniophorineae</taxon>
        <taxon>Coniophoraceae</taxon>
        <taxon>Coniophora</taxon>
    </lineage>
</organism>
<dbReference type="EMBL" id="JH711577">
    <property type="protein sequence ID" value="EIW82466.1"/>
    <property type="molecule type" value="Genomic_DNA"/>
</dbReference>
<evidence type="ECO:0000256" key="2">
    <source>
        <dbReference type="ARBA" id="ARBA00022448"/>
    </source>
</evidence>
<evidence type="ECO:0000313" key="8">
    <source>
        <dbReference type="Proteomes" id="UP000053558"/>
    </source>
</evidence>
<evidence type="ECO:0000259" key="5">
    <source>
        <dbReference type="Pfam" id="PF23300"/>
    </source>
</evidence>
<keyword evidence="3" id="KW-0539">Nucleus</keyword>
<evidence type="ECO:0000256" key="1">
    <source>
        <dbReference type="ARBA" id="ARBA00004123"/>
    </source>
</evidence>
<keyword evidence="2" id="KW-0813">Transport</keyword>
<dbReference type="GO" id="GO:0005643">
    <property type="term" value="C:nuclear pore"/>
    <property type="evidence" value="ECO:0007669"/>
    <property type="project" value="UniProtKB-ARBA"/>
</dbReference>
<evidence type="ECO:0000313" key="7">
    <source>
        <dbReference type="EMBL" id="EIW82466.1"/>
    </source>
</evidence>
<accession>A0A5M3MTP5</accession>
<dbReference type="GO" id="GO:0017056">
    <property type="term" value="F:structural constituent of nuclear pore"/>
    <property type="evidence" value="ECO:0007669"/>
    <property type="project" value="TreeGrafter"/>
</dbReference>
<comment type="subcellular location">
    <subcellularLocation>
        <location evidence="1">Nucleus</location>
    </subcellularLocation>
</comment>
<dbReference type="RefSeq" id="XP_007768119.1">
    <property type="nucleotide sequence ID" value="XM_007769929.1"/>
</dbReference>
<evidence type="ECO:0000259" key="4">
    <source>
        <dbReference type="Pfam" id="PF11715"/>
    </source>
</evidence>
<dbReference type="Pfam" id="PF23347">
    <property type="entry name" value="TPR_Nup160_C"/>
    <property type="match status" value="1"/>
</dbReference>
<proteinExistence type="predicted"/>
<dbReference type="PANTHER" id="PTHR21286:SF0">
    <property type="entry name" value="NUCLEAR PORE COMPLEX PROTEIN NUP160"/>
    <property type="match status" value="1"/>
</dbReference>
<dbReference type="Proteomes" id="UP000053558">
    <property type="component" value="Unassembled WGS sequence"/>
</dbReference>
<dbReference type="InterPro" id="IPR021717">
    <property type="entry name" value="Nucleoporin_Nup160"/>
</dbReference>
<dbReference type="KEGG" id="cput:CONPUDRAFT_123432"/>
<dbReference type="InterPro" id="IPR056536">
    <property type="entry name" value="TPR_NUP160_C"/>
</dbReference>
<dbReference type="PANTHER" id="PTHR21286">
    <property type="entry name" value="NUCLEAR PORE COMPLEX PROTEIN NUP160"/>
    <property type="match status" value="1"/>
</dbReference>
<feature type="domain" description="NUP160 C-terminal TPR" evidence="6">
    <location>
        <begin position="1123"/>
        <end position="1365"/>
    </location>
</feature>
<name>A0A5M3MTP5_CONPW</name>
<dbReference type="OMA" id="TLWKNNM"/>
<feature type="domain" description="Nucleoporin Nup120/160 beta-propeller" evidence="4">
    <location>
        <begin position="62"/>
        <end position="535"/>
    </location>
</feature>
<comment type="caution">
    <text evidence="7">The sequence shown here is derived from an EMBL/GenBank/DDBJ whole genome shotgun (WGS) entry which is preliminary data.</text>
</comment>
<gene>
    <name evidence="7" type="ORF">CONPUDRAFT_123432</name>
</gene>
<dbReference type="OrthoDB" id="67716at2759"/>
<dbReference type="Pfam" id="PF23300">
    <property type="entry name" value="HEAT_Nup120"/>
    <property type="match status" value="1"/>
</dbReference>
<feature type="domain" description="Nucleoporin nup120-like HEAT repeat" evidence="5">
    <location>
        <begin position="814"/>
        <end position="979"/>
    </location>
</feature>
<evidence type="ECO:0000259" key="6">
    <source>
        <dbReference type="Pfam" id="PF23347"/>
    </source>
</evidence>
<evidence type="ECO:0000256" key="3">
    <source>
        <dbReference type="ARBA" id="ARBA00023242"/>
    </source>
</evidence>
<dbReference type="GeneID" id="19199757"/>
<evidence type="ECO:0008006" key="9">
    <source>
        <dbReference type="Google" id="ProtNLM"/>
    </source>
</evidence>
<reference evidence="8" key="1">
    <citation type="journal article" date="2012" name="Science">
        <title>The Paleozoic origin of enzymatic lignin decomposition reconstructed from 31 fungal genomes.</title>
        <authorList>
            <person name="Floudas D."/>
            <person name="Binder M."/>
            <person name="Riley R."/>
            <person name="Barry K."/>
            <person name="Blanchette R.A."/>
            <person name="Henrissat B."/>
            <person name="Martinez A.T."/>
            <person name="Otillar R."/>
            <person name="Spatafora J.W."/>
            <person name="Yadav J.S."/>
            <person name="Aerts A."/>
            <person name="Benoit I."/>
            <person name="Boyd A."/>
            <person name="Carlson A."/>
            <person name="Copeland A."/>
            <person name="Coutinho P.M."/>
            <person name="de Vries R.P."/>
            <person name="Ferreira P."/>
            <person name="Findley K."/>
            <person name="Foster B."/>
            <person name="Gaskell J."/>
            <person name="Glotzer D."/>
            <person name="Gorecki P."/>
            <person name="Heitman J."/>
            <person name="Hesse C."/>
            <person name="Hori C."/>
            <person name="Igarashi K."/>
            <person name="Jurgens J.A."/>
            <person name="Kallen N."/>
            <person name="Kersten P."/>
            <person name="Kohler A."/>
            <person name="Kuees U."/>
            <person name="Kumar T.K.A."/>
            <person name="Kuo A."/>
            <person name="LaButti K."/>
            <person name="Larrondo L.F."/>
            <person name="Lindquist E."/>
            <person name="Ling A."/>
            <person name="Lombard V."/>
            <person name="Lucas S."/>
            <person name="Lundell T."/>
            <person name="Martin R."/>
            <person name="McLaughlin D.J."/>
            <person name="Morgenstern I."/>
            <person name="Morin E."/>
            <person name="Murat C."/>
            <person name="Nagy L.G."/>
            <person name="Nolan M."/>
            <person name="Ohm R.A."/>
            <person name="Patyshakuliyeva A."/>
            <person name="Rokas A."/>
            <person name="Ruiz-Duenas F.J."/>
            <person name="Sabat G."/>
            <person name="Salamov A."/>
            <person name="Samejima M."/>
            <person name="Schmutz J."/>
            <person name="Slot J.C."/>
            <person name="St John F."/>
            <person name="Stenlid J."/>
            <person name="Sun H."/>
            <person name="Sun S."/>
            <person name="Syed K."/>
            <person name="Tsang A."/>
            <person name="Wiebenga A."/>
            <person name="Young D."/>
            <person name="Pisabarro A."/>
            <person name="Eastwood D.C."/>
            <person name="Martin F."/>
            <person name="Cullen D."/>
            <person name="Grigoriev I.V."/>
            <person name="Hibbett D.S."/>
        </authorList>
    </citation>
    <scope>NUCLEOTIDE SEQUENCE [LARGE SCALE GENOMIC DNA]</scope>
    <source>
        <strain evidence="8">RWD-64-598 SS2</strain>
    </source>
</reference>
<dbReference type="Pfam" id="PF11715">
    <property type="entry name" value="Beta-prop_Nup120_160"/>
    <property type="match status" value="1"/>
</dbReference>